<feature type="region of interest" description="Disordered" evidence="1">
    <location>
        <begin position="40"/>
        <end position="63"/>
    </location>
</feature>
<sequence>MSQTDAAGYHAAGLFNFAEPSSHCQDVFYWDPIASSLATISPQPSDSQGSMPLTGGSSNRTSSQVGLQDLLDHSYGDAESSSTGPGSIFTALTDSDLQSNSLEQSDSSVSAFFQDHANADDFVGSSHHGPGSLYAASHVSGPLQPTVNQSHHLYNPLSSASAEHTMMFRTNNGFISQNLLRVYHDVLEHNLSCWVSEVSCPYKMSARNRAGSLAPALSSQRSNQSRGGGLMQEELGAVWSNRIYYRVIKLDRVAQASNMIRLTRSEDQAAMKALHLVIMAFASQWAHQSQREREKYPSASVSGGQGFDYPDGLAEEFDRLIQRSFWEQARRALEHCSGLECYRVVCAELIFGLIQKPWDRDDPILDVNSSIPMGYEHGVPGTTIPLMAQVHNIISKDGPPIFMERAARKAHALKFQFDAVEAGLVKANKTQGGPNNPAATISARDRETAGFVYWLAVMFDTISASIHQRPVVVTDEDSQHDAADEVVPARTECGESNDVIHARRWSINHFIQDNLDGPGQILRWPCSYEEAARAVTRSGPVKILLYRHVSYLQDAIRRRQRGEPIEYIIRNAVLVYCYWNVTHGVFFRDLIETYDTVPPRIQSWFFCIHAHWHLAALILADLIESVDTNELGDAQGRQERLSSSIVYTIRRSSARELSDLARITTPSDWADASSPPQLPDFHSAVNQGAILTEPWTIILIRAFSKAFIWNLGEAELWQRYRASTGHGRHDGQENINQCADCVKALWYLGKKSDMARNVAVTLSRALAVHRAQNT</sequence>
<evidence type="ECO:0000256" key="1">
    <source>
        <dbReference type="SAM" id="MobiDB-lite"/>
    </source>
</evidence>
<evidence type="ECO:0000313" key="2">
    <source>
        <dbReference type="EMBL" id="KAK7749184.1"/>
    </source>
</evidence>
<organism evidence="2 3">
    <name type="scientific">Diatrype stigma</name>
    <dbReference type="NCBI Taxonomy" id="117547"/>
    <lineage>
        <taxon>Eukaryota</taxon>
        <taxon>Fungi</taxon>
        <taxon>Dikarya</taxon>
        <taxon>Ascomycota</taxon>
        <taxon>Pezizomycotina</taxon>
        <taxon>Sordariomycetes</taxon>
        <taxon>Xylariomycetidae</taxon>
        <taxon>Xylariales</taxon>
        <taxon>Diatrypaceae</taxon>
        <taxon>Diatrype</taxon>
    </lineage>
</organism>
<name>A0AAN9UJ55_9PEZI</name>
<gene>
    <name evidence="2" type="ORF">SLS62_008365</name>
</gene>
<evidence type="ECO:0008006" key="4">
    <source>
        <dbReference type="Google" id="ProtNLM"/>
    </source>
</evidence>
<reference evidence="2 3" key="1">
    <citation type="submission" date="2024-02" db="EMBL/GenBank/DDBJ databases">
        <title>De novo assembly and annotation of 12 fungi associated with fruit tree decline syndrome in Ontario, Canada.</title>
        <authorList>
            <person name="Sulman M."/>
            <person name="Ellouze W."/>
            <person name="Ilyukhin E."/>
        </authorList>
    </citation>
    <scope>NUCLEOTIDE SEQUENCE [LARGE SCALE GENOMIC DNA]</scope>
    <source>
        <strain evidence="2 3">M11/M66-122</strain>
    </source>
</reference>
<evidence type="ECO:0000313" key="3">
    <source>
        <dbReference type="Proteomes" id="UP001320420"/>
    </source>
</evidence>
<dbReference type="Proteomes" id="UP001320420">
    <property type="component" value="Unassembled WGS sequence"/>
</dbReference>
<proteinExistence type="predicted"/>
<accession>A0AAN9UJ55</accession>
<dbReference type="AlphaFoldDB" id="A0AAN9UJ55"/>
<keyword evidence="3" id="KW-1185">Reference proteome</keyword>
<dbReference type="EMBL" id="JAKJXP020000077">
    <property type="protein sequence ID" value="KAK7749184.1"/>
    <property type="molecule type" value="Genomic_DNA"/>
</dbReference>
<protein>
    <recommendedName>
        <fullName evidence="4">Transcription factor domain-containing protein</fullName>
    </recommendedName>
</protein>
<comment type="caution">
    <text evidence="2">The sequence shown here is derived from an EMBL/GenBank/DDBJ whole genome shotgun (WGS) entry which is preliminary data.</text>
</comment>